<keyword evidence="3" id="KW-1185">Reference proteome</keyword>
<dbReference type="InterPro" id="IPR011322">
    <property type="entry name" value="N-reg_PII-like_a/b"/>
</dbReference>
<dbReference type="InterPro" id="IPR004323">
    <property type="entry name" value="Ion_tolerance_CutA"/>
</dbReference>
<dbReference type="AlphaFoldDB" id="A0A975DJV2"/>
<name>A0A975DJV2_9GAMM</name>
<reference evidence="2" key="1">
    <citation type="submission" date="2021-03" db="EMBL/GenBank/DDBJ databases">
        <title>Complete Genome of Pseudoalteromonas xiamenensis STKMTI.2, a new potential marine bacterium producing anti-Vibrio compounds.</title>
        <authorList>
            <person name="Handayani D.P."/>
            <person name="Isnansetyo A."/>
            <person name="Istiqomah I."/>
            <person name="Jumina J."/>
        </authorList>
    </citation>
    <scope>NUCLEOTIDE SEQUENCE</scope>
    <source>
        <strain evidence="2">STKMTI.2</strain>
    </source>
</reference>
<accession>A0A975DJV2</accession>
<comment type="similarity">
    <text evidence="1">Belongs to the CutA family.</text>
</comment>
<dbReference type="KEGG" id="pxi:J5O05_08835"/>
<dbReference type="Gene3D" id="3.30.70.120">
    <property type="match status" value="1"/>
</dbReference>
<evidence type="ECO:0000313" key="2">
    <source>
        <dbReference type="EMBL" id="QTH72874.1"/>
    </source>
</evidence>
<organism evidence="2 3">
    <name type="scientific">Pseudoalteromonas xiamenensis</name>
    <dbReference type="NCBI Taxonomy" id="882626"/>
    <lineage>
        <taxon>Bacteria</taxon>
        <taxon>Pseudomonadati</taxon>
        <taxon>Pseudomonadota</taxon>
        <taxon>Gammaproteobacteria</taxon>
        <taxon>Alteromonadales</taxon>
        <taxon>Pseudoalteromonadaceae</taxon>
        <taxon>Pseudoalteromonas</taxon>
    </lineage>
</organism>
<dbReference type="Proteomes" id="UP000664904">
    <property type="component" value="Chromosome"/>
</dbReference>
<evidence type="ECO:0000313" key="3">
    <source>
        <dbReference type="Proteomes" id="UP000664904"/>
    </source>
</evidence>
<dbReference type="PANTHER" id="PTHR23419:SF8">
    <property type="entry name" value="FI09726P"/>
    <property type="match status" value="1"/>
</dbReference>
<gene>
    <name evidence="2" type="ORF">J5O05_08835</name>
</gene>
<dbReference type="PANTHER" id="PTHR23419">
    <property type="entry name" value="DIVALENT CATION TOLERANCE CUTA-RELATED"/>
    <property type="match status" value="1"/>
</dbReference>
<protein>
    <submittedName>
        <fullName evidence="2">Divalent-cation tolerance protein CutA</fullName>
    </submittedName>
</protein>
<dbReference type="GO" id="GO:0005507">
    <property type="term" value="F:copper ion binding"/>
    <property type="evidence" value="ECO:0007669"/>
    <property type="project" value="TreeGrafter"/>
</dbReference>
<proteinExistence type="inferred from homology"/>
<sequence>MEQCKYRLVFTTTGNEQQAKALATQIVQNKLASCVNLLNNVHSIYEWQGNVVEDTECKLIIKTRADKVDALKQFLIEHHSYDVPEIQVVPVVDGHADYFHWMDEVLG</sequence>
<dbReference type="Pfam" id="PF03091">
    <property type="entry name" value="CutA1"/>
    <property type="match status" value="1"/>
</dbReference>
<dbReference type="GO" id="GO:0010038">
    <property type="term" value="P:response to metal ion"/>
    <property type="evidence" value="ECO:0007669"/>
    <property type="project" value="InterPro"/>
</dbReference>
<dbReference type="EMBL" id="CP072133">
    <property type="protein sequence ID" value="QTH72874.1"/>
    <property type="molecule type" value="Genomic_DNA"/>
</dbReference>
<evidence type="ECO:0000256" key="1">
    <source>
        <dbReference type="ARBA" id="ARBA00010169"/>
    </source>
</evidence>
<dbReference type="SUPFAM" id="SSF54913">
    <property type="entry name" value="GlnB-like"/>
    <property type="match status" value="1"/>
</dbReference>
<dbReference type="InterPro" id="IPR015867">
    <property type="entry name" value="N-reg_PII/ATP_PRibTrfase_C"/>
</dbReference>